<name>A0A8J8Q2C5_9EURY</name>
<gene>
    <name evidence="3" type="ORF">CV102_07520</name>
</gene>
<proteinExistence type="predicted"/>
<evidence type="ECO:0000256" key="1">
    <source>
        <dbReference type="ARBA" id="ARBA00022801"/>
    </source>
</evidence>
<organism evidence="3 4">
    <name type="scientific">Natronococcus pandeyae</name>
    <dbReference type="NCBI Taxonomy" id="2055836"/>
    <lineage>
        <taxon>Archaea</taxon>
        <taxon>Methanobacteriati</taxon>
        <taxon>Methanobacteriota</taxon>
        <taxon>Stenosarchaea group</taxon>
        <taxon>Halobacteria</taxon>
        <taxon>Halobacteriales</taxon>
        <taxon>Natrialbaceae</taxon>
        <taxon>Natronococcus</taxon>
    </lineage>
</organism>
<dbReference type="RefSeq" id="WP_148857270.1">
    <property type="nucleotide sequence ID" value="NZ_PHNJ01000003.1"/>
</dbReference>
<keyword evidence="4" id="KW-1185">Reference proteome</keyword>
<keyword evidence="1 3" id="KW-0378">Hydrolase</keyword>
<reference evidence="3" key="1">
    <citation type="submission" date="2017-11" db="EMBL/GenBank/DDBJ databases">
        <authorList>
            <person name="Kajale S.C."/>
            <person name="Sharma A."/>
        </authorList>
    </citation>
    <scope>NUCLEOTIDE SEQUENCE</scope>
    <source>
        <strain evidence="3">LS1_42</strain>
    </source>
</reference>
<dbReference type="PRINTS" id="PR00111">
    <property type="entry name" value="ABHYDROLASE"/>
</dbReference>
<dbReference type="InterPro" id="IPR050266">
    <property type="entry name" value="AB_hydrolase_sf"/>
</dbReference>
<dbReference type="SUPFAM" id="SSF53474">
    <property type="entry name" value="alpha/beta-Hydrolases"/>
    <property type="match status" value="1"/>
</dbReference>
<dbReference type="EMBL" id="PHNJ01000003">
    <property type="protein sequence ID" value="TYL39131.1"/>
    <property type="molecule type" value="Genomic_DNA"/>
</dbReference>
<accession>A0A8J8Q2C5</accession>
<dbReference type="InterPro" id="IPR000073">
    <property type="entry name" value="AB_hydrolase_1"/>
</dbReference>
<comment type="caution">
    <text evidence="3">The sequence shown here is derived from an EMBL/GenBank/DDBJ whole genome shotgun (WGS) entry which is preliminary data.</text>
</comment>
<feature type="domain" description="AB hydrolase-1" evidence="2">
    <location>
        <begin position="22"/>
        <end position="257"/>
    </location>
</feature>
<dbReference type="InterPro" id="IPR029058">
    <property type="entry name" value="AB_hydrolase_fold"/>
</dbReference>
<evidence type="ECO:0000313" key="3">
    <source>
        <dbReference type="EMBL" id="TYL39131.1"/>
    </source>
</evidence>
<dbReference type="OrthoDB" id="111592at2157"/>
<dbReference type="GO" id="GO:0016787">
    <property type="term" value="F:hydrolase activity"/>
    <property type="evidence" value="ECO:0007669"/>
    <property type="project" value="UniProtKB-KW"/>
</dbReference>
<dbReference type="PANTHER" id="PTHR43798">
    <property type="entry name" value="MONOACYLGLYCEROL LIPASE"/>
    <property type="match status" value="1"/>
</dbReference>
<protein>
    <submittedName>
        <fullName evidence="3">Alpha/beta hydrolase</fullName>
    </submittedName>
</protein>
<sequence length="276" mass="31216">MAYIETPDGVPLYYEERGEGETLLLVHGWTMNAEYWWQKNVETLADDHYVVTVDLRGHGLSGKTDENHTLEEYARDIRHFVQSLEFDDVTAVGWSMGAAVLLTYLDQFGSDRLRAVGFVDQSPRLLSEENWEHPVFGGFTPEALEEVVETIQSARPDFAKQFISDMFADPPSAETVDEMYAETMKTPTSVATAVLRDLVNSDRRDVVPEIDVPTLLLYGEQSEIYPSDVGAWMHDRISDSELVMFSESGHVPFWEEPDAFNEAVSSFVEQSSDRDA</sequence>
<dbReference type="Proteomes" id="UP000766904">
    <property type="component" value="Unassembled WGS sequence"/>
</dbReference>
<dbReference type="AlphaFoldDB" id="A0A8J8Q2C5"/>
<evidence type="ECO:0000259" key="2">
    <source>
        <dbReference type="Pfam" id="PF00561"/>
    </source>
</evidence>
<dbReference type="PANTHER" id="PTHR43798:SF31">
    <property type="entry name" value="AB HYDROLASE SUPERFAMILY PROTEIN YCLE"/>
    <property type="match status" value="1"/>
</dbReference>
<dbReference type="Gene3D" id="3.40.50.1820">
    <property type="entry name" value="alpha/beta hydrolase"/>
    <property type="match status" value="1"/>
</dbReference>
<evidence type="ECO:0000313" key="4">
    <source>
        <dbReference type="Proteomes" id="UP000766904"/>
    </source>
</evidence>
<dbReference type="Pfam" id="PF00561">
    <property type="entry name" value="Abhydrolase_1"/>
    <property type="match status" value="1"/>
</dbReference>
<dbReference type="GO" id="GO:0016020">
    <property type="term" value="C:membrane"/>
    <property type="evidence" value="ECO:0007669"/>
    <property type="project" value="TreeGrafter"/>
</dbReference>